<dbReference type="InterPro" id="IPR021109">
    <property type="entry name" value="Peptidase_aspartic_dom_sf"/>
</dbReference>
<organism evidence="8 9">
    <name type="scientific">Operophtera brumata</name>
    <name type="common">Winter moth</name>
    <name type="synonym">Phalaena brumata</name>
    <dbReference type="NCBI Taxonomy" id="104452"/>
    <lineage>
        <taxon>Eukaryota</taxon>
        <taxon>Metazoa</taxon>
        <taxon>Ecdysozoa</taxon>
        <taxon>Arthropoda</taxon>
        <taxon>Hexapoda</taxon>
        <taxon>Insecta</taxon>
        <taxon>Pterygota</taxon>
        <taxon>Neoptera</taxon>
        <taxon>Endopterygota</taxon>
        <taxon>Lepidoptera</taxon>
        <taxon>Glossata</taxon>
        <taxon>Ditrysia</taxon>
        <taxon>Geometroidea</taxon>
        <taxon>Geometridae</taxon>
        <taxon>Larentiinae</taxon>
        <taxon>Operophtera</taxon>
    </lineage>
</organism>
<name>A0A0L7L024_OPEBR</name>
<dbReference type="SMART" id="SM00343">
    <property type="entry name" value="ZnF_C2HC"/>
    <property type="match status" value="2"/>
</dbReference>
<evidence type="ECO:0000256" key="4">
    <source>
        <dbReference type="ARBA" id="ARBA00022759"/>
    </source>
</evidence>
<accession>A0A0L7L024</accession>
<keyword evidence="4" id="KW-0378">Hydrolase</keyword>
<keyword evidence="3" id="KW-0540">Nuclease</keyword>
<feature type="compositionally biased region" description="Low complexity" evidence="6">
    <location>
        <begin position="68"/>
        <end position="84"/>
    </location>
</feature>
<dbReference type="SUPFAM" id="SSF50630">
    <property type="entry name" value="Acid proteases"/>
    <property type="match status" value="1"/>
</dbReference>
<proteinExistence type="predicted"/>
<dbReference type="Pfam" id="PF13975">
    <property type="entry name" value="gag-asp_proteas"/>
    <property type="match status" value="1"/>
</dbReference>
<dbReference type="Gene3D" id="4.10.60.10">
    <property type="entry name" value="Zinc finger, CCHC-type"/>
    <property type="match status" value="1"/>
</dbReference>
<sequence>MIPLGTCFEGHAVPPGPGWRAEVAIVGTEPLDIIIDLCFPEKPENTDFDVLVKLVEVHLAPKRGRGRAGQQRSAHADGAAGSSGQQRSTCHRCGQPHRKENCPFTKVECFVCGNRGHVAKVCRFRKSGSVHQVDSEEDYDDLTSSGDEGDQVYQLSDNEEDNKWIMKVAINGKQLSMEGDTGAGMSIINRSMYYKYFSNIELTQRKSYLRMYNGQKILPKGEFKCSVQYNNKVVHNLRLVVIDNDDSNALFGRKWMRAFGVKFPSAIETKDSIAYVDNSKFNKSMAMDQVLNKFPEVFSTSIASSNGAAESTVKIIKSCLKKAMIEREDLQLALDKFLLYYRSTPHSLTGKTPSQLLLGRNIRTHYDVIRPNIEDRVRERQNIMRQQCNNKVRNFEVGDEVQFKQFRNNKTFWEKGVIVKRSGPVSYQVRHNNKVFRKHVDHIISRSTTSTTQKPVSEKRNIDYDISDFNIAPYSYPFNVDEGANDVGNRLEANDIVDPVSSNIPTNIPHGNRLAVEEQIEPPEAGSDFISARANDSGRMKTENLESSTIRAIVNR</sequence>
<protein>
    <submittedName>
        <fullName evidence="8">Gag-pol polyprotein</fullName>
    </submittedName>
</protein>
<reference evidence="8 9" key="1">
    <citation type="journal article" date="2015" name="Genome Biol. Evol.">
        <title>The genome of winter moth (Operophtera brumata) provides a genomic perspective on sexual dimorphism and phenology.</title>
        <authorList>
            <person name="Derks M.F."/>
            <person name="Smit S."/>
            <person name="Salis L."/>
            <person name="Schijlen E."/>
            <person name="Bossers A."/>
            <person name="Mateman C."/>
            <person name="Pijl A.S."/>
            <person name="de Ridder D."/>
            <person name="Groenen M.A."/>
            <person name="Visser M.E."/>
            <person name="Megens H.J."/>
        </authorList>
    </citation>
    <scope>NUCLEOTIDE SEQUENCE [LARGE SCALE GENOMIC DNA]</scope>
    <source>
        <strain evidence="8">WM2013NL</strain>
        <tissue evidence="8">Head and thorax</tissue>
    </source>
</reference>
<dbReference type="Gene3D" id="3.30.420.10">
    <property type="entry name" value="Ribonuclease H-like superfamily/Ribonuclease H"/>
    <property type="match status" value="1"/>
</dbReference>
<dbReference type="GO" id="GO:0016779">
    <property type="term" value="F:nucleotidyltransferase activity"/>
    <property type="evidence" value="ECO:0007669"/>
    <property type="project" value="UniProtKB-KW"/>
</dbReference>
<dbReference type="InterPro" id="IPR012337">
    <property type="entry name" value="RNaseH-like_sf"/>
</dbReference>
<dbReference type="PROSITE" id="PS50158">
    <property type="entry name" value="ZF_CCHC"/>
    <property type="match status" value="1"/>
</dbReference>
<dbReference type="SUPFAM" id="SSF53098">
    <property type="entry name" value="Ribonuclease H-like"/>
    <property type="match status" value="1"/>
</dbReference>
<evidence type="ECO:0000256" key="3">
    <source>
        <dbReference type="ARBA" id="ARBA00022722"/>
    </source>
</evidence>
<dbReference type="GO" id="GO:0008270">
    <property type="term" value="F:zinc ion binding"/>
    <property type="evidence" value="ECO:0007669"/>
    <property type="project" value="UniProtKB-KW"/>
</dbReference>
<evidence type="ECO:0000256" key="2">
    <source>
        <dbReference type="ARBA" id="ARBA00022695"/>
    </source>
</evidence>
<dbReference type="Proteomes" id="UP000037510">
    <property type="component" value="Unassembled WGS sequence"/>
</dbReference>
<keyword evidence="5" id="KW-0479">Metal-binding</keyword>
<keyword evidence="4" id="KW-0255">Endonuclease</keyword>
<dbReference type="EMBL" id="JTDY01003970">
    <property type="protein sequence ID" value="KOB68760.1"/>
    <property type="molecule type" value="Genomic_DNA"/>
</dbReference>
<dbReference type="GO" id="GO:0003676">
    <property type="term" value="F:nucleic acid binding"/>
    <property type="evidence" value="ECO:0007669"/>
    <property type="project" value="InterPro"/>
</dbReference>
<dbReference type="InterPro" id="IPR050951">
    <property type="entry name" value="Retrovirus_Pol_polyprotein"/>
</dbReference>
<comment type="caution">
    <text evidence="8">The sequence shown here is derived from an EMBL/GenBank/DDBJ whole genome shotgun (WGS) entry which is preliminary data.</text>
</comment>
<keyword evidence="5" id="KW-0862">Zinc</keyword>
<dbReference type="PANTHER" id="PTHR37984:SF5">
    <property type="entry name" value="PROTEIN NYNRIN-LIKE"/>
    <property type="match status" value="1"/>
</dbReference>
<dbReference type="GO" id="GO:0004519">
    <property type="term" value="F:endonuclease activity"/>
    <property type="evidence" value="ECO:0007669"/>
    <property type="project" value="UniProtKB-KW"/>
</dbReference>
<keyword evidence="9" id="KW-1185">Reference proteome</keyword>
<keyword evidence="2" id="KW-0548">Nucleotidyltransferase</keyword>
<dbReference type="AlphaFoldDB" id="A0A0L7L024"/>
<dbReference type="InterPro" id="IPR001878">
    <property type="entry name" value="Znf_CCHC"/>
</dbReference>
<keyword evidence="1" id="KW-0808">Transferase</keyword>
<feature type="domain" description="CCHC-type" evidence="7">
    <location>
        <begin position="109"/>
        <end position="123"/>
    </location>
</feature>
<dbReference type="InterPro" id="IPR036397">
    <property type="entry name" value="RNaseH_sf"/>
</dbReference>
<dbReference type="STRING" id="104452.A0A0L7L024"/>
<evidence type="ECO:0000313" key="9">
    <source>
        <dbReference type="Proteomes" id="UP000037510"/>
    </source>
</evidence>
<evidence type="ECO:0000256" key="6">
    <source>
        <dbReference type="SAM" id="MobiDB-lite"/>
    </source>
</evidence>
<dbReference type="PANTHER" id="PTHR37984">
    <property type="entry name" value="PROTEIN CBG26694"/>
    <property type="match status" value="1"/>
</dbReference>
<evidence type="ECO:0000259" key="7">
    <source>
        <dbReference type="PROSITE" id="PS50158"/>
    </source>
</evidence>
<gene>
    <name evidence="8" type="ORF">OBRU01_17794</name>
</gene>
<evidence type="ECO:0000256" key="1">
    <source>
        <dbReference type="ARBA" id="ARBA00022679"/>
    </source>
</evidence>
<feature type="region of interest" description="Disordered" evidence="6">
    <location>
        <begin position="63"/>
        <end position="96"/>
    </location>
</feature>
<keyword evidence="5" id="KW-0863">Zinc-finger</keyword>
<evidence type="ECO:0000313" key="8">
    <source>
        <dbReference type="EMBL" id="KOB68760.1"/>
    </source>
</evidence>
<evidence type="ECO:0000256" key="5">
    <source>
        <dbReference type="PROSITE-ProRule" id="PRU00047"/>
    </source>
</evidence>